<proteinExistence type="predicted"/>
<dbReference type="Pfam" id="PF13812">
    <property type="entry name" value="PPR_3"/>
    <property type="match status" value="1"/>
</dbReference>
<evidence type="ECO:0000313" key="4">
    <source>
        <dbReference type="Proteomes" id="UP000654075"/>
    </source>
</evidence>
<evidence type="ECO:0000256" key="2">
    <source>
        <dbReference type="PROSITE-ProRule" id="PRU00708"/>
    </source>
</evidence>
<accession>A0A813EVZ2</accession>
<evidence type="ECO:0000313" key="3">
    <source>
        <dbReference type="EMBL" id="CAE8601964.1"/>
    </source>
</evidence>
<dbReference type="InterPro" id="IPR011990">
    <property type="entry name" value="TPR-like_helical_dom_sf"/>
</dbReference>
<sequence length="222" mass="23339">MYAHAHAHVAAAPVAKPSRSTLPPRIGNLRDGTATVASLGRRGLWQAALAEVAQMRLQGLEIDVMLCNAATSAVVRAGMWDLAMNLLSEARCSGLELDGVAFNAAVTAAQKGAQWQRALAILREMRQRRLQPDVVTFSAATSAAEKGMVIGAVHRHAALWAGAKHDFWQRCGKCTGERPAVALGLRLGAAPAALHLWPGAMLAADRTGPPKAAAAQAGCHHI</sequence>
<dbReference type="PROSITE" id="PS51375">
    <property type="entry name" value="PPR"/>
    <property type="match status" value="1"/>
</dbReference>
<reference evidence="3" key="1">
    <citation type="submission" date="2021-02" db="EMBL/GenBank/DDBJ databases">
        <authorList>
            <person name="Dougan E. K."/>
            <person name="Rhodes N."/>
            <person name="Thang M."/>
            <person name="Chan C."/>
        </authorList>
    </citation>
    <scope>NUCLEOTIDE SEQUENCE</scope>
</reference>
<comment type="caution">
    <text evidence="3">The sequence shown here is derived from an EMBL/GenBank/DDBJ whole genome shotgun (WGS) entry which is preliminary data.</text>
</comment>
<dbReference type="InterPro" id="IPR002885">
    <property type="entry name" value="PPR_rpt"/>
</dbReference>
<dbReference type="PANTHER" id="PTHR47447:SF17">
    <property type="entry name" value="OS12G0638900 PROTEIN"/>
    <property type="match status" value="1"/>
</dbReference>
<dbReference type="PANTHER" id="PTHR47447">
    <property type="entry name" value="OS03G0856100 PROTEIN"/>
    <property type="match status" value="1"/>
</dbReference>
<feature type="repeat" description="PPR" evidence="2">
    <location>
        <begin position="98"/>
        <end position="132"/>
    </location>
</feature>
<dbReference type="Gene3D" id="1.25.40.10">
    <property type="entry name" value="Tetratricopeptide repeat domain"/>
    <property type="match status" value="1"/>
</dbReference>
<gene>
    <name evidence="3" type="ORF">PGLA1383_LOCUS20224</name>
</gene>
<evidence type="ECO:0000256" key="1">
    <source>
        <dbReference type="ARBA" id="ARBA00022737"/>
    </source>
</evidence>
<keyword evidence="1" id="KW-0677">Repeat</keyword>
<dbReference type="EMBL" id="CAJNNV010013713">
    <property type="protein sequence ID" value="CAE8601964.1"/>
    <property type="molecule type" value="Genomic_DNA"/>
</dbReference>
<dbReference type="Proteomes" id="UP000654075">
    <property type="component" value="Unassembled WGS sequence"/>
</dbReference>
<protein>
    <submittedName>
        <fullName evidence="3">Uncharacterized protein</fullName>
    </submittedName>
</protein>
<organism evidence="3 4">
    <name type="scientific">Polarella glacialis</name>
    <name type="common">Dinoflagellate</name>
    <dbReference type="NCBI Taxonomy" id="89957"/>
    <lineage>
        <taxon>Eukaryota</taxon>
        <taxon>Sar</taxon>
        <taxon>Alveolata</taxon>
        <taxon>Dinophyceae</taxon>
        <taxon>Suessiales</taxon>
        <taxon>Suessiaceae</taxon>
        <taxon>Polarella</taxon>
    </lineage>
</organism>
<name>A0A813EVZ2_POLGL</name>
<keyword evidence="4" id="KW-1185">Reference proteome</keyword>
<dbReference type="AlphaFoldDB" id="A0A813EVZ2"/>